<dbReference type="GO" id="GO:0006412">
    <property type="term" value="P:translation"/>
    <property type="evidence" value="ECO:0007669"/>
    <property type="project" value="InterPro"/>
</dbReference>
<dbReference type="InterPro" id="IPR001209">
    <property type="entry name" value="Ribosomal_uS14"/>
</dbReference>
<dbReference type="Pfam" id="PF00253">
    <property type="entry name" value="Ribosomal_S14"/>
    <property type="match status" value="1"/>
</dbReference>
<comment type="subcellular location">
    <subcellularLocation>
        <location evidence="1">Mitochondrion</location>
    </subcellularLocation>
</comment>
<evidence type="ECO:0000256" key="2">
    <source>
        <dbReference type="ARBA" id="ARBA00009083"/>
    </source>
</evidence>
<dbReference type="RefSeq" id="YP_009277420.1">
    <property type="nucleotide sequence ID" value="NC_030900.1"/>
</dbReference>
<reference evidence="8" key="1">
    <citation type="journal article" date="2016" name="New Phytol.">
        <title>Complete mitochondrial genomes from the ferns Ophioglossum californicum and Psilotum nudum are highly repetitive with the largest organellar introns.</title>
        <authorList>
            <person name="Guo W."/>
            <person name="Zhu A."/>
            <person name="Fan W."/>
            <person name="Mower J.P."/>
        </authorList>
    </citation>
    <scope>NUCLEOTIDE SEQUENCE</scope>
    <source>
        <strain evidence="8">V14</strain>
    </source>
</reference>
<dbReference type="FunFam" id="1.10.287.1480:FF:000001">
    <property type="entry name" value="30S ribosomal protein S14"/>
    <property type="match status" value="1"/>
</dbReference>
<keyword evidence="3 8" id="KW-0689">Ribosomal protein</keyword>
<name>A0A1B3TRF8_9MONI</name>
<dbReference type="AlphaFoldDB" id="A0A1B3TRF8"/>
<dbReference type="GO" id="GO:0005739">
    <property type="term" value="C:mitochondrion"/>
    <property type="evidence" value="ECO:0007669"/>
    <property type="project" value="UniProtKB-SubCell"/>
</dbReference>
<dbReference type="GO" id="GO:0003735">
    <property type="term" value="F:structural constituent of ribosome"/>
    <property type="evidence" value="ECO:0007669"/>
    <property type="project" value="InterPro"/>
</dbReference>
<dbReference type="GeneID" id="28799215"/>
<dbReference type="NCBIfam" id="NF006477">
    <property type="entry name" value="PRK08881.1"/>
    <property type="match status" value="1"/>
</dbReference>
<geneLocation type="mitochondrion" evidence="8"/>
<evidence type="ECO:0000256" key="7">
    <source>
        <dbReference type="ARBA" id="ARBA00042804"/>
    </source>
</evidence>
<evidence type="ECO:0000256" key="4">
    <source>
        <dbReference type="ARBA" id="ARBA00023128"/>
    </source>
</evidence>
<dbReference type="EMBL" id="KX171637">
    <property type="protein sequence ID" value="AOH05891.1"/>
    <property type="molecule type" value="Genomic_DNA"/>
</dbReference>
<dbReference type="SUPFAM" id="SSF57716">
    <property type="entry name" value="Glucocorticoid receptor-like (DNA-binding domain)"/>
    <property type="match status" value="1"/>
</dbReference>
<evidence type="ECO:0000256" key="6">
    <source>
        <dbReference type="ARBA" id="ARBA00040774"/>
    </source>
</evidence>
<proteinExistence type="inferred from homology"/>
<dbReference type="GO" id="GO:0015935">
    <property type="term" value="C:small ribosomal subunit"/>
    <property type="evidence" value="ECO:0007669"/>
    <property type="project" value="TreeGrafter"/>
</dbReference>
<dbReference type="Gene3D" id="1.10.287.1480">
    <property type="match status" value="1"/>
</dbReference>
<sequence>MERFRDLSLKKVLGGSNRKIRDHQRRMLAARYELKRRLYKAIFQDINPPSRIRNKTMSKLSRSPRNSSETRVRNRCIYTGRFRSVYKLFRILRIVFRELASQGSLIGVNKSCW</sequence>
<keyword evidence="5" id="KW-0687">Ribonucleoprotein</keyword>
<keyword evidence="4 8" id="KW-0496">Mitochondrion</keyword>
<dbReference type="PANTHER" id="PTHR19836">
    <property type="entry name" value="30S RIBOSOMAL PROTEIN S14"/>
    <property type="match status" value="1"/>
</dbReference>
<comment type="similarity">
    <text evidence="2">Belongs to the universal ribosomal protein uS14 family.</text>
</comment>
<accession>A0A1B3TRF8</accession>
<organism evidence="8">
    <name type="scientific">Ophioglossum californicum</name>
    <dbReference type="NCBI Taxonomy" id="1267209"/>
    <lineage>
        <taxon>Eukaryota</taxon>
        <taxon>Viridiplantae</taxon>
        <taxon>Streptophyta</taxon>
        <taxon>Embryophyta</taxon>
        <taxon>Tracheophyta</taxon>
        <taxon>Polypodiopsida</taxon>
        <taxon>Ophioglossidae</taxon>
        <taxon>Ophioglossales</taxon>
        <taxon>Ophioglossaceae</taxon>
        <taxon>Ophioglossoideae</taxon>
        <taxon>Ophioglossum</taxon>
    </lineage>
</organism>
<evidence type="ECO:0000256" key="1">
    <source>
        <dbReference type="ARBA" id="ARBA00004173"/>
    </source>
</evidence>
<gene>
    <name evidence="8" type="primary">rps14</name>
</gene>
<evidence type="ECO:0000256" key="3">
    <source>
        <dbReference type="ARBA" id="ARBA00022980"/>
    </source>
</evidence>
<evidence type="ECO:0000313" key="8">
    <source>
        <dbReference type="EMBL" id="AOH05891.1"/>
    </source>
</evidence>
<protein>
    <recommendedName>
        <fullName evidence="6">Small ribosomal subunit protein uS14m</fullName>
    </recommendedName>
    <alternativeName>
        <fullName evidence="7">Ribosomal protein S14, mitochondrial</fullName>
    </alternativeName>
</protein>
<dbReference type="PANTHER" id="PTHR19836:SF30">
    <property type="entry name" value="RIBOSOMAL PROTEIN S14"/>
    <property type="match status" value="1"/>
</dbReference>
<evidence type="ECO:0000256" key="5">
    <source>
        <dbReference type="ARBA" id="ARBA00023274"/>
    </source>
</evidence>